<feature type="chain" id="PRO_5012138211" evidence="2">
    <location>
        <begin position="27"/>
        <end position="557"/>
    </location>
</feature>
<organism evidence="3 4">
    <name type="scientific">Marisediminitalea aggregata</name>
    <dbReference type="NCBI Taxonomy" id="634436"/>
    <lineage>
        <taxon>Bacteria</taxon>
        <taxon>Pseudomonadati</taxon>
        <taxon>Pseudomonadota</taxon>
        <taxon>Gammaproteobacteria</taxon>
        <taxon>Alteromonadales</taxon>
        <taxon>Alteromonadaceae</taxon>
        <taxon>Marisediminitalea</taxon>
    </lineage>
</organism>
<keyword evidence="4" id="KW-1185">Reference proteome</keyword>
<dbReference type="AlphaFoldDB" id="A0A1M5H1Q4"/>
<gene>
    <name evidence="3" type="ORF">SAMN05216361_1270</name>
</gene>
<dbReference type="Proteomes" id="UP000184520">
    <property type="component" value="Unassembled WGS sequence"/>
</dbReference>
<feature type="region of interest" description="Disordered" evidence="1">
    <location>
        <begin position="177"/>
        <end position="198"/>
    </location>
</feature>
<name>A0A1M5H1Q4_9ALTE</name>
<proteinExistence type="predicted"/>
<accession>A0A1M5H1Q4</accession>
<dbReference type="SUPFAM" id="SSF56935">
    <property type="entry name" value="Porins"/>
    <property type="match status" value="1"/>
</dbReference>
<reference evidence="4" key="1">
    <citation type="submission" date="2016-11" db="EMBL/GenBank/DDBJ databases">
        <authorList>
            <person name="Varghese N."/>
            <person name="Submissions S."/>
        </authorList>
    </citation>
    <scope>NUCLEOTIDE SEQUENCE [LARGE SCALE GENOMIC DNA]</scope>
    <source>
        <strain evidence="4">CGMCC 1.8995</strain>
    </source>
</reference>
<dbReference type="STRING" id="634436.SAMN05216361_1270"/>
<evidence type="ECO:0000313" key="4">
    <source>
        <dbReference type="Proteomes" id="UP000184520"/>
    </source>
</evidence>
<protein>
    <submittedName>
        <fullName evidence="3">Uncharacterized protein, PEP-CTERM system associated</fullName>
    </submittedName>
</protein>
<feature type="compositionally biased region" description="Polar residues" evidence="1">
    <location>
        <begin position="188"/>
        <end position="198"/>
    </location>
</feature>
<keyword evidence="2" id="KW-0732">Signal</keyword>
<dbReference type="RefSeq" id="WP_073319562.1">
    <property type="nucleotide sequence ID" value="NZ_FQWD01000002.1"/>
</dbReference>
<dbReference type="OrthoDB" id="5750656at2"/>
<evidence type="ECO:0000256" key="1">
    <source>
        <dbReference type="SAM" id="MobiDB-lite"/>
    </source>
</evidence>
<dbReference type="EMBL" id="FQWD01000002">
    <property type="protein sequence ID" value="SHG09870.1"/>
    <property type="molecule type" value="Genomic_DNA"/>
</dbReference>
<evidence type="ECO:0000313" key="3">
    <source>
        <dbReference type="EMBL" id="SHG09870.1"/>
    </source>
</evidence>
<evidence type="ECO:0000256" key="2">
    <source>
        <dbReference type="SAM" id="SignalP"/>
    </source>
</evidence>
<sequence>MKRIEQFRPALIATLCAAVFSTAAVADVQITGSVNSSLVHQSLDSSDDTPGRYEDRDTLQISPTVVASYLSKKLNANVSATHLYQRFELDAGSRSDSFTEFNYNGTLSVIDSVFQIFAQGSQGYQSVRPGTYTSSDFLLNNQDLTKTTTHSIGAALAVARNDFVDANITGRYYQARSDASLTEDEQDPQNAGIDSNGTSATLTLNNGDWFRNAYWNASANYREIDRQDFGMFESLSANGQVGYNLYGDFGLVLTATHEEFETDGQLSGGFGLFSGQFQRFNTYGAGLNYRPAAGRFFTVTANKISTDGNDDGETFVGVSTQWQFSPRTSIAGDYGRRYYGDAGSFTFNYGTRAARASVSYQESTTTYSSLLFDFADAGTFVCPAGAVDIIDCFQPDTLDYELQPGEQTVQFSEVITEVTEQVVLRRQLSSTFGFQKRKLRVSFDARYIDTTYSENDRQQIQKVLGVNASLQAGARSNLYARAQYSIFDTELNGVDGESDNSVYTLGLRNQLSRGLSVNAEIRYLDSEDNRDISTPSFTINETRITLGLTYRMQSNRR</sequence>
<feature type="signal peptide" evidence="2">
    <location>
        <begin position="1"/>
        <end position="26"/>
    </location>
</feature>